<reference evidence="4 5" key="1">
    <citation type="submission" date="2021-03" db="EMBL/GenBank/DDBJ databases">
        <title>Genomic Encyclopedia of Type Strains, Phase IV (KMG-IV): sequencing the most valuable type-strain genomes for metagenomic binning, comparative biology and taxonomic classification.</title>
        <authorList>
            <person name="Goeker M."/>
        </authorList>
    </citation>
    <scope>NUCLEOTIDE SEQUENCE [LARGE SCALE GENOMIC DNA]</scope>
    <source>
        <strain evidence="4 5">DSM 21600</strain>
    </source>
</reference>
<dbReference type="EC" id="6.6.1.2" evidence="1"/>
<protein>
    <recommendedName>
        <fullName evidence="1">Cobaltochelatase subunit CobN</fullName>
        <ecNumber evidence="1">6.6.1.2</ecNumber>
    </recommendedName>
</protein>
<dbReference type="GO" id="GO:0051116">
    <property type="term" value="F:cobaltochelatase activity"/>
    <property type="evidence" value="ECO:0007669"/>
    <property type="project" value="UniProtKB-EC"/>
</dbReference>
<evidence type="ECO:0000256" key="2">
    <source>
        <dbReference type="SAM" id="MobiDB-lite"/>
    </source>
</evidence>
<feature type="region of interest" description="Disordered" evidence="2">
    <location>
        <begin position="219"/>
        <end position="251"/>
    </location>
</feature>
<evidence type="ECO:0000259" key="3">
    <source>
        <dbReference type="Pfam" id="PF02514"/>
    </source>
</evidence>
<dbReference type="Pfam" id="PF02514">
    <property type="entry name" value="CobN-Mg_chel"/>
    <property type="match status" value="1"/>
</dbReference>
<dbReference type="RefSeq" id="WP_209945468.1">
    <property type="nucleotide sequence ID" value="NZ_JAGGJU010000006.1"/>
</dbReference>
<comment type="caution">
    <text evidence="4">The sequence shown here is derived from an EMBL/GenBank/DDBJ whole genome shotgun (WGS) entry which is preliminary data.</text>
</comment>
<evidence type="ECO:0000256" key="1">
    <source>
        <dbReference type="NCBIfam" id="TIGR02257"/>
    </source>
</evidence>
<proteinExistence type="predicted"/>
<accession>A0ABS4DZI6</accession>
<dbReference type="InterPro" id="IPR011953">
    <property type="entry name" value="Cobalto_CobN"/>
</dbReference>
<organism evidence="4 5">
    <name type="scientific">Rhizobium halophytocola</name>
    <dbReference type="NCBI Taxonomy" id="735519"/>
    <lineage>
        <taxon>Bacteria</taxon>
        <taxon>Pseudomonadati</taxon>
        <taxon>Pseudomonadota</taxon>
        <taxon>Alphaproteobacteria</taxon>
        <taxon>Hyphomicrobiales</taxon>
        <taxon>Rhizobiaceae</taxon>
        <taxon>Rhizobium/Agrobacterium group</taxon>
        <taxon>Rhizobium</taxon>
    </lineage>
</organism>
<feature type="region of interest" description="Disordered" evidence="2">
    <location>
        <begin position="799"/>
        <end position="845"/>
    </location>
</feature>
<feature type="region of interest" description="Disordered" evidence="2">
    <location>
        <begin position="859"/>
        <end position="889"/>
    </location>
</feature>
<dbReference type="Proteomes" id="UP000759443">
    <property type="component" value="Unassembled WGS sequence"/>
</dbReference>
<evidence type="ECO:0000313" key="4">
    <source>
        <dbReference type="EMBL" id="MBP1851100.1"/>
    </source>
</evidence>
<dbReference type="CDD" id="cd10150">
    <property type="entry name" value="CobN_like"/>
    <property type="match status" value="2"/>
</dbReference>
<feature type="compositionally biased region" description="Low complexity" evidence="2">
    <location>
        <begin position="242"/>
        <end position="251"/>
    </location>
</feature>
<gene>
    <name evidence="4" type="ORF">J2Z17_002543</name>
</gene>
<feature type="domain" description="CobN/magnesium chelatase" evidence="3">
    <location>
        <begin position="144"/>
        <end position="1388"/>
    </location>
</feature>
<dbReference type="PANTHER" id="PTHR44119:SF4">
    <property type="entry name" value="AEROBIC COBALTOCHELATASE SUBUNIT COBN"/>
    <property type="match status" value="1"/>
</dbReference>
<sequence>MHLLLAQKGSIADGEEAVDLGQTPADVLILSAADTELASIAVAVARRHEQQAATGQMTVRLASLMSLKHPMSVDTYVERTARHARLIIVRALGGASYFQYLLEALHAAAGRSGAKIAVLPGDDKPDEGLMPYSNLDAATLGEIWSYLTEGGAENADALLDYSAYLLQLRNEKPPAALPLMKAGIWWPGRGVIGVETWQEIAGRKRPAPHKTSSVIGPADIAASAGSHGPDATTGASRHSDGQEQQPGGAGEPAAPVIAISFYRALVQSGETRPVEALIEALAAKGMTALPVFVSSLKDPVSVDTLRHVFAAAAPCVVVNTTGFAVSAPGSDRPSTVLDETGAVVLQSVFSSSARESWAASSQGLSARDLAMHVALPEIDGRVMTRAVSFKTAARFDEAVEANIVTHEPDRGRMRFVAELAARWARLRQAAPSERRVALVMANYPNRDGRLGNGVGLDTPAGTIEVLRAMSLAGYQMAEIPADGDALMAHLMAGPTNAVADAREIRETISLADYLGFFNALPDAIRQAVSDRWGPPENDPFFREDVFALPLSRFGNLLIGIQPARGYNIDPKDSYHSPDLVPPHGYFAFYAHLRQGFDADAVIHMGKHGNLEWLPGKALALSEACYPESVFGALPHLYPFIVNDPGEGTQAKRRTSAVIIDHLTPPLTRAESYGPLKDLEALVDEYYEAAGGDPRRLKLLKKQILDLIADIGLDQDAGIASGEAEDTALEKLDAYLCDLKEMQIRDGLHIFGRAPEGRLLTDLTVALARVPRGQGEGGDQSLQRAIATDLLVNHPSCATEGFGRERRAPPSVLPDISPSRGEITEARSQHQSDMASEAKGSATIDHPSHGIADSTVTAFPNPASETAVGPPHEPISPLEGEMSGRTQGGGIPTAPKFDPLDCVMSQPWTGDRPAVLAGVSDDPWRTHGDTVERIELLAAALVAEEAVCAPDWTNTAAVLAEIDSRLRPSIIRSGPAEIEGLLKGLDGRFVAPGPSGAPSRGRPDVLPTGRNFYSIDSRAVPTPAAYELGRKSAELLIARYVQDHGDWPTSFGLTAWGTSNMRTGGDDIAQALGLIGVRPLWDMASRRVTGFEILSQAVLGRPRVDVTLRISGFFRDAFPDQIALFDRAVRAVAGLDEDAADNPLAARVKAEATRLAAEGLDETAALRRAGYRVFGSKPGAYGAGLQALIDEKGWESREDLAEAYMVWGGYAYGADVEGKAERGLFEQRLRSVQAVVHNQDNREHDLLDSDDYYQFEGGMTAAVEQVSGARPTVYHNDHSRPEKPVIRSLEEEIGRVVRARVVNPKWIEGVMRHGYKGAFEITATVDYMFAFAATTGAVRDHHFEAAYQAFLVDERVRDFMADKNAPALRELADRLIEAIDRGLWTPRSNSARFALTELVEGRRVDG</sequence>
<name>A0ABS4DZI6_9HYPH</name>
<evidence type="ECO:0000313" key="5">
    <source>
        <dbReference type="Proteomes" id="UP000759443"/>
    </source>
</evidence>
<dbReference type="InterPro" id="IPR003672">
    <property type="entry name" value="CobN/Mg_chltase"/>
</dbReference>
<dbReference type="PANTHER" id="PTHR44119">
    <property type="entry name" value="MAGNESIUM-CHELATASE SUBUNIT CHLH, CHLOROPLASTIC"/>
    <property type="match status" value="1"/>
</dbReference>
<keyword evidence="4" id="KW-0436">Ligase</keyword>
<dbReference type="NCBIfam" id="TIGR02257">
    <property type="entry name" value="cobalto_cobN"/>
    <property type="match status" value="1"/>
</dbReference>
<dbReference type="EMBL" id="JAGGJU010000006">
    <property type="protein sequence ID" value="MBP1851100.1"/>
    <property type="molecule type" value="Genomic_DNA"/>
</dbReference>
<keyword evidence="5" id="KW-1185">Reference proteome</keyword>